<name>A0ABV4UPU7_9MICC</name>
<feature type="region of interest" description="Disordered" evidence="1">
    <location>
        <begin position="1"/>
        <end position="40"/>
    </location>
</feature>
<feature type="compositionally biased region" description="Pro residues" evidence="1">
    <location>
        <begin position="1"/>
        <end position="12"/>
    </location>
</feature>
<dbReference type="RefSeq" id="WP_373972861.1">
    <property type="nucleotide sequence ID" value="NZ_JBHDLJ010000013.1"/>
</dbReference>
<protein>
    <submittedName>
        <fullName evidence="2">Uncharacterized protein</fullName>
    </submittedName>
</protein>
<evidence type="ECO:0000313" key="3">
    <source>
        <dbReference type="Proteomes" id="UP001575652"/>
    </source>
</evidence>
<dbReference type="Proteomes" id="UP001575652">
    <property type="component" value="Unassembled WGS sequence"/>
</dbReference>
<evidence type="ECO:0000256" key="1">
    <source>
        <dbReference type="SAM" id="MobiDB-lite"/>
    </source>
</evidence>
<organism evidence="2 3">
    <name type="scientific">Arthrobacter halodurans</name>
    <dbReference type="NCBI Taxonomy" id="516699"/>
    <lineage>
        <taxon>Bacteria</taxon>
        <taxon>Bacillati</taxon>
        <taxon>Actinomycetota</taxon>
        <taxon>Actinomycetes</taxon>
        <taxon>Micrococcales</taxon>
        <taxon>Micrococcaceae</taxon>
        <taxon>Arthrobacter</taxon>
    </lineage>
</organism>
<sequence>MTPRFNPPPNWPLPQGRQPDTDDTDADDADGQTPKPRAFDSPSVRLVAVVGTLILVGFIFGPPASDEAADPAASKAAAESSEAKAAAASKAVAAESAKAQNLADRVETKWLDVWMVDTPSEIAADRPGLLEGYVVDWESTNSGMVDVMLSLGSHQVSQYQLDTMAHSIMTLTGLDVEDLDRVEVHTADWEGSAVVYRANVPGLMP</sequence>
<evidence type="ECO:0000313" key="2">
    <source>
        <dbReference type="EMBL" id="MFB0835684.1"/>
    </source>
</evidence>
<accession>A0ABV4UPU7</accession>
<feature type="compositionally biased region" description="Acidic residues" evidence="1">
    <location>
        <begin position="21"/>
        <end position="30"/>
    </location>
</feature>
<reference evidence="2 3" key="1">
    <citation type="submission" date="2024-09" db="EMBL/GenBank/DDBJ databases">
        <authorList>
            <person name="Salinas-Garcia M.A."/>
            <person name="Prieme A."/>
        </authorList>
    </citation>
    <scope>NUCLEOTIDE SEQUENCE [LARGE SCALE GENOMIC DNA]</scope>
    <source>
        <strain evidence="2 3">DSM 21081</strain>
    </source>
</reference>
<keyword evidence="3" id="KW-1185">Reference proteome</keyword>
<dbReference type="EMBL" id="JBHDLJ010000013">
    <property type="protein sequence ID" value="MFB0835684.1"/>
    <property type="molecule type" value="Genomic_DNA"/>
</dbReference>
<proteinExistence type="predicted"/>
<gene>
    <name evidence="2" type="ORF">ACETWP_13920</name>
</gene>
<comment type="caution">
    <text evidence="2">The sequence shown here is derived from an EMBL/GenBank/DDBJ whole genome shotgun (WGS) entry which is preliminary data.</text>
</comment>